<accession>A0ACD3AHE4</accession>
<name>A0ACD3AHE4_9AGAR</name>
<sequence>MDKNTDMGVKSESCQLGDAFPSSFPVELERAIFEDAAHLSRHSIPTFMLVAHRVKEWMEPQLYSIVIAHQSSRCPKGYTPPIDRIESYAHHVRHFLVYSVRNFGFDQLIKHLTLCTNLIDVGLWVPHQDPQIFTTLSSLPLQRLSGYLSRIWPDISTQIGGVQTPFLGLTHLELLDSDITWSSIKWLTNLENLTHLSLQGSPSSELVQKIFASCNNLRLIIQEGQKELSGDNRVVHVSPQLTHSTYSEDWLCQARCEHAFWDIAEEMVNRRQREDIESGDDTVAMLSILNEMLRH</sequence>
<dbReference type="Proteomes" id="UP000308600">
    <property type="component" value="Unassembled WGS sequence"/>
</dbReference>
<reference evidence="1 2" key="1">
    <citation type="journal article" date="2019" name="Nat. Ecol. Evol.">
        <title>Megaphylogeny resolves global patterns of mushroom evolution.</title>
        <authorList>
            <person name="Varga T."/>
            <person name="Krizsan K."/>
            <person name="Foldi C."/>
            <person name="Dima B."/>
            <person name="Sanchez-Garcia M."/>
            <person name="Sanchez-Ramirez S."/>
            <person name="Szollosi G.J."/>
            <person name="Szarkandi J.G."/>
            <person name="Papp V."/>
            <person name="Albert L."/>
            <person name="Andreopoulos W."/>
            <person name="Angelini C."/>
            <person name="Antonin V."/>
            <person name="Barry K.W."/>
            <person name="Bougher N.L."/>
            <person name="Buchanan P."/>
            <person name="Buyck B."/>
            <person name="Bense V."/>
            <person name="Catcheside P."/>
            <person name="Chovatia M."/>
            <person name="Cooper J."/>
            <person name="Damon W."/>
            <person name="Desjardin D."/>
            <person name="Finy P."/>
            <person name="Geml J."/>
            <person name="Haridas S."/>
            <person name="Hughes K."/>
            <person name="Justo A."/>
            <person name="Karasinski D."/>
            <person name="Kautmanova I."/>
            <person name="Kiss B."/>
            <person name="Kocsube S."/>
            <person name="Kotiranta H."/>
            <person name="LaButti K.M."/>
            <person name="Lechner B.E."/>
            <person name="Liimatainen K."/>
            <person name="Lipzen A."/>
            <person name="Lukacs Z."/>
            <person name="Mihaltcheva S."/>
            <person name="Morgado L.N."/>
            <person name="Niskanen T."/>
            <person name="Noordeloos M.E."/>
            <person name="Ohm R.A."/>
            <person name="Ortiz-Santana B."/>
            <person name="Ovrebo C."/>
            <person name="Racz N."/>
            <person name="Riley R."/>
            <person name="Savchenko A."/>
            <person name="Shiryaev A."/>
            <person name="Soop K."/>
            <person name="Spirin V."/>
            <person name="Szebenyi C."/>
            <person name="Tomsovsky M."/>
            <person name="Tulloss R.E."/>
            <person name="Uehling J."/>
            <person name="Grigoriev I.V."/>
            <person name="Vagvolgyi C."/>
            <person name="Papp T."/>
            <person name="Martin F.M."/>
            <person name="Miettinen O."/>
            <person name="Hibbett D.S."/>
            <person name="Nagy L.G."/>
        </authorList>
    </citation>
    <scope>NUCLEOTIDE SEQUENCE [LARGE SCALE GENOMIC DNA]</scope>
    <source>
        <strain evidence="1 2">NL-1719</strain>
    </source>
</reference>
<gene>
    <name evidence="1" type="ORF">BDN72DRAFT_963323</name>
</gene>
<protein>
    <submittedName>
        <fullName evidence="1">Uncharacterized protein</fullName>
    </submittedName>
</protein>
<proteinExistence type="predicted"/>
<organism evidence="1 2">
    <name type="scientific">Pluteus cervinus</name>
    <dbReference type="NCBI Taxonomy" id="181527"/>
    <lineage>
        <taxon>Eukaryota</taxon>
        <taxon>Fungi</taxon>
        <taxon>Dikarya</taxon>
        <taxon>Basidiomycota</taxon>
        <taxon>Agaricomycotina</taxon>
        <taxon>Agaricomycetes</taxon>
        <taxon>Agaricomycetidae</taxon>
        <taxon>Agaricales</taxon>
        <taxon>Pluteineae</taxon>
        <taxon>Pluteaceae</taxon>
        <taxon>Pluteus</taxon>
    </lineage>
</organism>
<evidence type="ECO:0000313" key="1">
    <source>
        <dbReference type="EMBL" id="TFK64267.1"/>
    </source>
</evidence>
<keyword evidence="2" id="KW-1185">Reference proteome</keyword>
<dbReference type="EMBL" id="ML208482">
    <property type="protein sequence ID" value="TFK64267.1"/>
    <property type="molecule type" value="Genomic_DNA"/>
</dbReference>
<evidence type="ECO:0000313" key="2">
    <source>
        <dbReference type="Proteomes" id="UP000308600"/>
    </source>
</evidence>